<comment type="caution">
    <text evidence="3">The sequence shown here is derived from an EMBL/GenBank/DDBJ whole genome shotgun (WGS) entry which is preliminary data.</text>
</comment>
<name>A0A9P7UUB8_9AGAR</name>
<evidence type="ECO:0000313" key="3">
    <source>
        <dbReference type="EMBL" id="KAG7094697.1"/>
    </source>
</evidence>
<dbReference type="KEGG" id="more:E1B28_005516"/>
<feature type="transmembrane region" description="Helical" evidence="2">
    <location>
        <begin position="137"/>
        <end position="163"/>
    </location>
</feature>
<keyword evidence="2" id="KW-0812">Transmembrane</keyword>
<evidence type="ECO:0000313" key="4">
    <source>
        <dbReference type="Proteomes" id="UP001049176"/>
    </source>
</evidence>
<feature type="compositionally biased region" description="Polar residues" evidence="1">
    <location>
        <begin position="189"/>
        <end position="201"/>
    </location>
</feature>
<keyword evidence="2" id="KW-1133">Transmembrane helix</keyword>
<evidence type="ECO:0000256" key="1">
    <source>
        <dbReference type="SAM" id="MobiDB-lite"/>
    </source>
</evidence>
<evidence type="ECO:0000256" key="2">
    <source>
        <dbReference type="SAM" id="Phobius"/>
    </source>
</evidence>
<protein>
    <submittedName>
        <fullName evidence="3">Uncharacterized protein</fullName>
    </submittedName>
</protein>
<dbReference type="RefSeq" id="XP_043011167.1">
    <property type="nucleotide sequence ID" value="XM_043150083.1"/>
</dbReference>
<dbReference type="Proteomes" id="UP001049176">
    <property type="component" value="Chromosome 3"/>
</dbReference>
<feature type="transmembrane region" description="Helical" evidence="2">
    <location>
        <begin position="53"/>
        <end position="75"/>
    </location>
</feature>
<reference evidence="3" key="1">
    <citation type="journal article" date="2021" name="Genome Biol. Evol.">
        <title>The assembled and annotated genome of the fairy-ring fungus Marasmius oreades.</title>
        <authorList>
            <person name="Hiltunen M."/>
            <person name="Ament-Velasquez S.L."/>
            <person name="Johannesson H."/>
        </authorList>
    </citation>
    <scope>NUCLEOTIDE SEQUENCE</scope>
    <source>
        <strain evidence="3">03SP1</strain>
    </source>
</reference>
<organism evidence="3 4">
    <name type="scientific">Marasmius oreades</name>
    <name type="common">fairy-ring Marasmius</name>
    <dbReference type="NCBI Taxonomy" id="181124"/>
    <lineage>
        <taxon>Eukaryota</taxon>
        <taxon>Fungi</taxon>
        <taxon>Dikarya</taxon>
        <taxon>Basidiomycota</taxon>
        <taxon>Agaricomycotina</taxon>
        <taxon>Agaricomycetes</taxon>
        <taxon>Agaricomycetidae</taxon>
        <taxon>Agaricales</taxon>
        <taxon>Marasmiineae</taxon>
        <taxon>Marasmiaceae</taxon>
        <taxon>Marasmius</taxon>
    </lineage>
</organism>
<dbReference type="OrthoDB" id="2501127at2759"/>
<dbReference type="GeneID" id="66074592"/>
<feature type="transmembrane region" description="Helical" evidence="2">
    <location>
        <begin position="12"/>
        <end position="33"/>
    </location>
</feature>
<sequence>MSFDTTALRVALYFALSLFSIVLLGLTAARINYTTHLLEGDPLNGGVNFYDPIVAELLATSILIMLWSWFVIFTIHKRRENRFISTFRGELIGSFILWVMLLVGAAIATSHRSPESPDPNARWGNLSSCRMYQTCRILTALVAFSWITWSTLTIIMIISIVFASVNRGWNEPMHGRWDPRASLYRDSRTGPQMTTRPTSYA</sequence>
<dbReference type="EMBL" id="CM032183">
    <property type="protein sequence ID" value="KAG7094697.1"/>
    <property type="molecule type" value="Genomic_DNA"/>
</dbReference>
<proteinExistence type="predicted"/>
<feature type="region of interest" description="Disordered" evidence="1">
    <location>
        <begin position="182"/>
        <end position="201"/>
    </location>
</feature>
<keyword evidence="4" id="KW-1185">Reference proteome</keyword>
<feature type="transmembrane region" description="Helical" evidence="2">
    <location>
        <begin position="87"/>
        <end position="108"/>
    </location>
</feature>
<accession>A0A9P7UUB8</accession>
<dbReference type="AlphaFoldDB" id="A0A9P7UUB8"/>
<keyword evidence="2" id="KW-0472">Membrane</keyword>
<gene>
    <name evidence="3" type="ORF">E1B28_005516</name>
</gene>